<gene>
    <name evidence="2" type="ORF">NEZAVI_LOCUS10291</name>
</gene>
<dbReference type="EMBL" id="OV725081">
    <property type="protein sequence ID" value="CAH1401217.1"/>
    <property type="molecule type" value="Genomic_DNA"/>
</dbReference>
<protein>
    <submittedName>
        <fullName evidence="2">Uncharacterized protein</fullName>
    </submittedName>
</protein>
<evidence type="ECO:0000256" key="1">
    <source>
        <dbReference type="SAM" id="MobiDB-lite"/>
    </source>
</evidence>
<feature type="compositionally biased region" description="Polar residues" evidence="1">
    <location>
        <begin position="1"/>
        <end position="21"/>
    </location>
</feature>
<evidence type="ECO:0000313" key="2">
    <source>
        <dbReference type="EMBL" id="CAH1401217.1"/>
    </source>
</evidence>
<proteinExistence type="predicted"/>
<feature type="compositionally biased region" description="Basic and acidic residues" evidence="1">
    <location>
        <begin position="44"/>
        <end position="57"/>
    </location>
</feature>
<dbReference type="AlphaFoldDB" id="A0A9P0MSQ2"/>
<dbReference type="Proteomes" id="UP001152798">
    <property type="component" value="Chromosome 5"/>
</dbReference>
<reference evidence="2" key="1">
    <citation type="submission" date="2022-01" db="EMBL/GenBank/DDBJ databases">
        <authorList>
            <person name="King R."/>
        </authorList>
    </citation>
    <scope>NUCLEOTIDE SEQUENCE</scope>
</reference>
<feature type="region of interest" description="Disordered" evidence="1">
    <location>
        <begin position="1"/>
        <end position="73"/>
    </location>
</feature>
<sequence>MAGCGSTTLGPTGTIRVAQSTGREDYYLQPGGANWRGTGTAEKAGNEEDRSRKDTSARPRAAVIPADARTRTV</sequence>
<accession>A0A9P0MSQ2</accession>
<name>A0A9P0MSQ2_NEZVI</name>
<keyword evidence="3" id="KW-1185">Reference proteome</keyword>
<evidence type="ECO:0000313" key="3">
    <source>
        <dbReference type="Proteomes" id="UP001152798"/>
    </source>
</evidence>
<organism evidence="2 3">
    <name type="scientific">Nezara viridula</name>
    <name type="common">Southern green stink bug</name>
    <name type="synonym">Cimex viridulus</name>
    <dbReference type="NCBI Taxonomy" id="85310"/>
    <lineage>
        <taxon>Eukaryota</taxon>
        <taxon>Metazoa</taxon>
        <taxon>Ecdysozoa</taxon>
        <taxon>Arthropoda</taxon>
        <taxon>Hexapoda</taxon>
        <taxon>Insecta</taxon>
        <taxon>Pterygota</taxon>
        <taxon>Neoptera</taxon>
        <taxon>Paraneoptera</taxon>
        <taxon>Hemiptera</taxon>
        <taxon>Heteroptera</taxon>
        <taxon>Panheteroptera</taxon>
        <taxon>Pentatomomorpha</taxon>
        <taxon>Pentatomoidea</taxon>
        <taxon>Pentatomidae</taxon>
        <taxon>Pentatominae</taxon>
        <taxon>Nezara</taxon>
    </lineage>
</organism>